<proteinExistence type="predicted"/>
<dbReference type="GO" id="GO:0022857">
    <property type="term" value="F:transmembrane transporter activity"/>
    <property type="evidence" value="ECO:0007669"/>
    <property type="project" value="InterPro"/>
</dbReference>
<dbReference type="SMART" id="SM00364">
    <property type="entry name" value="LRR_BAC"/>
    <property type="match status" value="9"/>
</dbReference>
<dbReference type="PANTHER" id="PTHR24366">
    <property type="entry name" value="IG(IMMUNOGLOBULIN) AND LRR(LEUCINE RICH REPEAT) DOMAINS"/>
    <property type="match status" value="1"/>
</dbReference>
<keyword evidence="6" id="KW-0732">Signal</keyword>
<feature type="transmembrane region" description="Helical" evidence="11">
    <location>
        <begin position="1551"/>
        <end position="1573"/>
    </location>
</feature>
<dbReference type="Gene3D" id="1.20.1250.20">
    <property type="entry name" value="MFS general substrate transporter like domains"/>
    <property type="match status" value="1"/>
</dbReference>
<gene>
    <name evidence="13" type="ORF">CLODIP_2_CD02591</name>
</gene>
<dbReference type="Gene3D" id="3.80.10.10">
    <property type="entry name" value="Ribonuclease Inhibitor"/>
    <property type="match status" value="7"/>
</dbReference>
<feature type="transmembrane region" description="Helical" evidence="11">
    <location>
        <begin position="21"/>
        <end position="42"/>
    </location>
</feature>
<dbReference type="OrthoDB" id="1111193at2759"/>
<dbReference type="InterPro" id="IPR005828">
    <property type="entry name" value="MFS_sugar_transport-like"/>
</dbReference>
<reference evidence="13 14" key="1">
    <citation type="submission" date="2020-04" db="EMBL/GenBank/DDBJ databases">
        <authorList>
            <person name="Alioto T."/>
            <person name="Alioto T."/>
            <person name="Gomez Garrido J."/>
        </authorList>
    </citation>
    <scope>NUCLEOTIDE SEQUENCE [LARGE SCALE GENOMIC DNA]</scope>
</reference>
<feature type="transmembrane region" description="Helical" evidence="11">
    <location>
        <begin position="1465"/>
        <end position="1484"/>
    </location>
</feature>
<dbReference type="InterPro" id="IPR001611">
    <property type="entry name" value="Leu-rich_rpt"/>
</dbReference>
<dbReference type="Pfam" id="PF00083">
    <property type="entry name" value="Sugar_tr"/>
    <property type="match status" value="1"/>
</dbReference>
<dbReference type="SMART" id="SM00369">
    <property type="entry name" value="LRR_TYP"/>
    <property type="match status" value="24"/>
</dbReference>
<dbReference type="InterPro" id="IPR036259">
    <property type="entry name" value="MFS_trans_sf"/>
</dbReference>
<dbReference type="Pfam" id="PF13306">
    <property type="entry name" value="LRR_5"/>
    <property type="match status" value="1"/>
</dbReference>
<feature type="domain" description="Major facilitator superfamily (MFS) profile" evidence="12">
    <location>
        <begin position="1427"/>
        <end position="1916"/>
    </location>
</feature>
<sequence length="1916" mass="211342">MKLAAGRISTSGFIKSVKMFIAVKIGYAMIIVCLLLMTWAIMVKASPVALGSGVINYPMSLGAQQDASDSIQYPPCAFNPLCTCSKAVPDLGIVSCRDVPLARLPPSLNSSKIFILRLENNGLRWIEPQLLQSTGLYRLQISDNPLPEIPDDSLMGLERSLWELALQRNKLTSVPNRAIRYMQRLRLLDLTGNDIYELSSDSFRGLEQSLLTLVLADNSINALPPGAFSELSRLETLDLRGNALQNLDASALPPRIQHLSLADNLLSKMPVAALKTGMQSLDLSRNRLVKIYPEEEDDDTDLESSVVGGTTQGGNKKNKGNSDYPRISLDVLRLEYNFITELEEASFRTFTSINYTFLDGNPINTLHNYAFKDATIRDLSMRDCGINSLPLNVFGGLENSLHYLDLSSNNLKELPHGVLARLPNLRGLNLRDNRVKIEPNMFDHDYSGAIPVNVKQSNRNADTSNKKNVIGNANNLHHLDISGREMEMFSSVPEMMEPWTGLREISFGRFKGGKKLSPEDFTELSPDVEELNFINSGLTGINAHAFRNARGVRRLDFSENSIKNLDNDAFVEIGHSLDELRMHRALKMDSIPGKALMHLTGTKEIDLSANGLKTIPESSFMALKSLRRIRMHDNHIGRIPKGLFLPETHMYLEDADFSFNAIDHVYVDTFKGLTSLRQIRLDDNKIAAMEPKSFADLPRLRFLDLQGNRVNELNTDTFQNLPELEELDISYNLLKQLNFAALDQVGTLASLCFNVSHNKLTELKPVHVMISNNNNNYNSNQGNYHVNVKTMDISFNNITEIAGGFFRPIETALTYLMLSHNSITNVTREAFGNMPHLQWLDFSHNKLREVDFDAFRHTRRLQVLFMDHNELAEIPAETFHSLTEMRVVSFAHNQLRQLPDGLLFAASNMERLDVSNNQLTRVPIGVFSSGSGRSLCELDLSGNQIAALQPNDAVNRFKSLTFLDLSDNRLTRLDDSTFLGMSHLSSLHLSFNNFDSYGLSSALAALDSSPRLVELSLAGLNLDTLPSLPPLPALRELHAQYNILPALPSDLAANLTGLRMLDVRDNSLNTLGQVGLGGGLILPQLRSLKIANNPLGLITDACLATATRLGELDIRNLTQLTAIETGALSKMNHLRTLKVGTFNMARDFNIPRLIKHNIALKNLFVELDSREKDLNDKMNGIFPTKLSAVFFTGKSLKSIGNNVLQGIRSPMLHIGIHNTSVETIPKAFFNQLGRTRNLTLDVRNNTIKSMANPNSGERPGAPKAVFLTHLQMSGNNWNCDCELGWVEVWQRKKRQFLCPGGDRNKCEYGAEDDLRNSKCENKQRTSLIEVLKADLECGWSSGSVSLTAQKAVAIIPAIALIIMVISIRLEQLPIAVDQIRKNEPRRSQEMTQQKCFGADPFHQKRNKVANFEESITLAGNGKFQLGVVICVGLCLFAVLTEASMASYLLPAAECELDLSLKEKGLLGSSVFVGFASSSLLWGAVGDVCGRRRTMMITLLLCAFSTLLSSVAPSFLPLLIFRVCSGFFASAASGLMYVYLGEFYNNAKRPRAIVVAASLGSAGVVSVPAVAWFILPKPWIINIPDLPSITSWRIFLGACSIPSFTAAFFLFLLPESPKFLISKGRETEALEIFRSIYSVNAGKPKSSYSVDAIVDDNETSHAKKDKSIILMCWEQIAPLFRRNLIGQTCLVCVLQLGLFFGFTAFIMWMPEMFNRLRALPEGTATLCDAMAAGSELPMMEIVEAAAGIVPLDTIITYNTTTTNFTEEHICDSSIDDNVFIYGLFLSTAGGVGNIIAGMLIGIAGKRNLFVISSLAAAAAVGIVPQIRQPTLLLVVYCSALCFAGAGPGILAAGTIDLFPTSLRGMATCLSMMMARTGALLTTMAFAALLEIKCEYSFYMLCAVLTGCAILGLRIPAR</sequence>
<protein>
    <recommendedName>
        <fullName evidence="12">Major facilitator superfamily (MFS) profile domain-containing protein</fullName>
    </recommendedName>
</protein>
<dbReference type="GO" id="GO:0005886">
    <property type="term" value="C:plasma membrane"/>
    <property type="evidence" value="ECO:0007669"/>
    <property type="project" value="UniProtKB-SubCell"/>
</dbReference>
<evidence type="ECO:0000256" key="7">
    <source>
        <dbReference type="ARBA" id="ARBA00022737"/>
    </source>
</evidence>
<name>A0A8S1CMJ4_9INSE</name>
<dbReference type="SUPFAM" id="SSF52058">
    <property type="entry name" value="L domain-like"/>
    <property type="match status" value="5"/>
</dbReference>
<dbReference type="GO" id="GO:0048468">
    <property type="term" value="P:cell development"/>
    <property type="evidence" value="ECO:0007669"/>
    <property type="project" value="UniProtKB-ARBA"/>
</dbReference>
<dbReference type="SUPFAM" id="SSF103473">
    <property type="entry name" value="MFS general substrate transporter"/>
    <property type="match status" value="1"/>
</dbReference>
<dbReference type="InterPro" id="IPR003591">
    <property type="entry name" value="Leu-rich_rpt_typical-subtyp"/>
</dbReference>
<dbReference type="FunFam" id="3.80.10.10:FF:001164">
    <property type="entry name" value="GH01279p"/>
    <property type="match status" value="1"/>
</dbReference>
<feature type="transmembrane region" description="Helical" evidence="11">
    <location>
        <begin position="1866"/>
        <end position="1888"/>
    </location>
</feature>
<dbReference type="PROSITE" id="PS51450">
    <property type="entry name" value="LRR"/>
    <property type="match status" value="2"/>
</dbReference>
<feature type="transmembrane region" description="Helical" evidence="11">
    <location>
        <begin position="1807"/>
        <end position="1826"/>
    </location>
</feature>
<feature type="transmembrane region" description="Helical" evidence="11">
    <location>
        <begin position="1593"/>
        <end position="1612"/>
    </location>
</feature>
<evidence type="ECO:0000256" key="2">
    <source>
        <dbReference type="ARBA" id="ARBA00004236"/>
    </source>
</evidence>
<evidence type="ECO:0000256" key="9">
    <source>
        <dbReference type="ARBA" id="ARBA00023136"/>
    </source>
</evidence>
<keyword evidence="5 11" id="KW-0812">Transmembrane</keyword>
<keyword evidence="4" id="KW-0433">Leucine-rich repeat</keyword>
<keyword evidence="3" id="KW-1003">Cell membrane</keyword>
<dbReference type="InterPro" id="IPR032675">
    <property type="entry name" value="LRR_dom_sf"/>
</dbReference>
<dbReference type="EMBL" id="CADEPI010000046">
    <property type="protein sequence ID" value="CAB3369545.1"/>
    <property type="molecule type" value="Genomic_DNA"/>
</dbReference>
<dbReference type="Proteomes" id="UP000494165">
    <property type="component" value="Unassembled WGS sequence"/>
</dbReference>
<feature type="transmembrane region" description="Helical" evidence="11">
    <location>
        <begin position="1425"/>
        <end position="1445"/>
    </location>
</feature>
<keyword evidence="7" id="KW-0677">Repeat</keyword>
<evidence type="ECO:0000259" key="12">
    <source>
        <dbReference type="PROSITE" id="PS50850"/>
    </source>
</evidence>
<evidence type="ECO:0000256" key="11">
    <source>
        <dbReference type="SAM" id="Phobius"/>
    </source>
</evidence>
<evidence type="ECO:0000256" key="1">
    <source>
        <dbReference type="ARBA" id="ARBA00004141"/>
    </source>
</evidence>
<organism evidence="13 14">
    <name type="scientific">Cloeon dipterum</name>
    <dbReference type="NCBI Taxonomy" id="197152"/>
    <lineage>
        <taxon>Eukaryota</taxon>
        <taxon>Metazoa</taxon>
        <taxon>Ecdysozoa</taxon>
        <taxon>Arthropoda</taxon>
        <taxon>Hexapoda</taxon>
        <taxon>Insecta</taxon>
        <taxon>Pterygota</taxon>
        <taxon>Palaeoptera</taxon>
        <taxon>Ephemeroptera</taxon>
        <taxon>Pisciforma</taxon>
        <taxon>Baetidae</taxon>
        <taxon>Cloeon</taxon>
    </lineage>
</organism>
<feature type="region of interest" description="Disordered" evidence="10">
    <location>
        <begin position="299"/>
        <end position="321"/>
    </location>
</feature>
<feature type="transmembrane region" description="Helical" evidence="11">
    <location>
        <begin position="1894"/>
        <end position="1913"/>
    </location>
</feature>
<evidence type="ECO:0000313" key="13">
    <source>
        <dbReference type="EMBL" id="CAB3369545.1"/>
    </source>
</evidence>
<dbReference type="CDD" id="cd17316">
    <property type="entry name" value="MFS_SV2_like"/>
    <property type="match status" value="1"/>
</dbReference>
<keyword evidence="14" id="KW-1185">Reference proteome</keyword>
<evidence type="ECO:0000256" key="6">
    <source>
        <dbReference type="ARBA" id="ARBA00022729"/>
    </source>
</evidence>
<evidence type="ECO:0000256" key="10">
    <source>
        <dbReference type="SAM" id="MobiDB-lite"/>
    </source>
</evidence>
<dbReference type="Pfam" id="PF13855">
    <property type="entry name" value="LRR_8"/>
    <property type="match status" value="5"/>
</dbReference>
<keyword evidence="9 11" id="KW-0472">Membrane</keyword>
<keyword evidence="8 11" id="KW-1133">Transmembrane helix</keyword>
<evidence type="ECO:0000313" key="14">
    <source>
        <dbReference type="Proteomes" id="UP000494165"/>
    </source>
</evidence>
<evidence type="ECO:0000256" key="8">
    <source>
        <dbReference type="ARBA" id="ARBA00022989"/>
    </source>
</evidence>
<dbReference type="InterPro" id="IPR026906">
    <property type="entry name" value="LRR_5"/>
</dbReference>
<accession>A0A8S1CMJ4</accession>
<dbReference type="FunFam" id="3.80.10.10:FF:001167">
    <property type="entry name" value="Chaoptin"/>
    <property type="match status" value="1"/>
</dbReference>
<comment type="subcellular location">
    <subcellularLocation>
        <location evidence="2">Cell membrane</location>
    </subcellularLocation>
    <subcellularLocation>
        <location evidence="1">Membrane</location>
        <topology evidence="1">Multi-pass membrane protein</topology>
    </subcellularLocation>
</comment>
<evidence type="ECO:0000256" key="3">
    <source>
        <dbReference type="ARBA" id="ARBA00022475"/>
    </source>
</evidence>
<feature type="transmembrane region" description="Helical" evidence="11">
    <location>
        <begin position="1688"/>
        <end position="1708"/>
    </location>
</feature>
<dbReference type="SMART" id="SM00365">
    <property type="entry name" value="LRR_SD22"/>
    <property type="match status" value="9"/>
</dbReference>
<feature type="transmembrane region" description="Helical" evidence="11">
    <location>
        <begin position="1518"/>
        <end position="1539"/>
    </location>
</feature>
<evidence type="ECO:0000256" key="4">
    <source>
        <dbReference type="ARBA" id="ARBA00022614"/>
    </source>
</evidence>
<comment type="caution">
    <text evidence="13">The sequence shown here is derived from an EMBL/GenBank/DDBJ whole genome shotgun (WGS) entry which is preliminary data.</text>
</comment>
<evidence type="ECO:0000256" key="5">
    <source>
        <dbReference type="ARBA" id="ARBA00022692"/>
    </source>
</evidence>
<dbReference type="InterPro" id="IPR020846">
    <property type="entry name" value="MFS_dom"/>
</dbReference>
<feature type="transmembrane region" description="Helical" evidence="11">
    <location>
        <begin position="1496"/>
        <end position="1512"/>
    </location>
</feature>
<feature type="transmembrane region" description="Helical" evidence="11">
    <location>
        <begin position="1351"/>
        <end position="1369"/>
    </location>
</feature>
<dbReference type="PROSITE" id="PS50850">
    <property type="entry name" value="MFS"/>
    <property type="match status" value="1"/>
</dbReference>
<feature type="transmembrane region" description="Helical" evidence="11">
    <location>
        <begin position="1832"/>
        <end position="1854"/>
    </location>
</feature>
<feature type="transmembrane region" description="Helical" evidence="11">
    <location>
        <begin position="1777"/>
        <end position="1800"/>
    </location>
</feature>
<dbReference type="PANTHER" id="PTHR24366:SF96">
    <property type="entry name" value="LEUCINE RICH REPEAT CONTAINING 53"/>
    <property type="match status" value="1"/>
</dbReference>